<dbReference type="Proteomes" id="UP000300879">
    <property type="component" value="Chromosome"/>
</dbReference>
<protein>
    <submittedName>
        <fullName evidence="1">Uncharacterized protein</fullName>
    </submittedName>
</protein>
<dbReference type="AlphaFoldDB" id="A0A4P8XI12"/>
<name>A0A4P8XI12_9BACL</name>
<accession>A0A4P8XI12</accession>
<organism evidence="1 2">
    <name type="scientific">Paenibacillus algicola</name>
    <dbReference type="NCBI Taxonomy" id="2565926"/>
    <lineage>
        <taxon>Bacteria</taxon>
        <taxon>Bacillati</taxon>
        <taxon>Bacillota</taxon>
        <taxon>Bacilli</taxon>
        <taxon>Bacillales</taxon>
        <taxon>Paenibacillaceae</taxon>
        <taxon>Paenibacillus</taxon>
    </lineage>
</organism>
<evidence type="ECO:0000313" key="2">
    <source>
        <dbReference type="Proteomes" id="UP000300879"/>
    </source>
</evidence>
<dbReference type="KEGG" id="palo:E6C60_1496"/>
<dbReference type="EMBL" id="CP040396">
    <property type="protein sequence ID" value="QCT02212.1"/>
    <property type="molecule type" value="Genomic_DNA"/>
</dbReference>
<reference evidence="1 2" key="1">
    <citation type="submission" date="2019-05" db="EMBL/GenBank/DDBJ databases">
        <authorList>
            <person name="Chen C."/>
        </authorList>
    </citation>
    <scope>NUCLEOTIDE SEQUENCE [LARGE SCALE GENOMIC DNA]</scope>
    <source>
        <strain evidence="1 2">HB172198</strain>
    </source>
</reference>
<evidence type="ECO:0000313" key="1">
    <source>
        <dbReference type="EMBL" id="QCT02212.1"/>
    </source>
</evidence>
<keyword evidence="2" id="KW-1185">Reference proteome</keyword>
<proteinExistence type="predicted"/>
<sequence length="39" mass="4322">MHTIKNHLANVAMGLRFFLDDAFFFCPAALERALGGRLG</sequence>
<gene>
    <name evidence="1" type="ORF">E6C60_1496</name>
</gene>